<feature type="region of interest" description="Disordered" evidence="2">
    <location>
        <begin position="876"/>
        <end position="895"/>
    </location>
</feature>
<gene>
    <name evidence="3" type="ORF">ABB37_07302</name>
</gene>
<feature type="compositionally biased region" description="Pro residues" evidence="2">
    <location>
        <begin position="1455"/>
        <end position="1470"/>
    </location>
</feature>
<organism evidence="3 4">
    <name type="scientific">Leptomonas pyrrhocoris</name>
    <name type="common">Firebug parasite</name>
    <dbReference type="NCBI Taxonomy" id="157538"/>
    <lineage>
        <taxon>Eukaryota</taxon>
        <taxon>Discoba</taxon>
        <taxon>Euglenozoa</taxon>
        <taxon>Kinetoplastea</taxon>
        <taxon>Metakinetoplastina</taxon>
        <taxon>Trypanosomatida</taxon>
        <taxon>Trypanosomatidae</taxon>
        <taxon>Leishmaniinae</taxon>
        <taxon>Leptomonas</taxon>
    </lineage>
</organism>
<sequence length="1922" mass="205381">MAEEAEYDFTSFGPQTDLYRSKGSNASSVASSYFTQPMYFGAAQLSDLPRTSPNDTSANAKKTGNSKPSNEPPLARNGVSTTAPSAVPTATATTAKAAPASSFAHSRSASAVSTNDVDVDDSIAQLGRNFLANKTHSYYSVPSPVLSAQSLRRPLATSGPGESAKPASSIASGANLFMMPAIHSPTRDAPLNRDFPPAEQQPHLDRAAAAAEPSPPLPGLPSRYSVSHQHYGSAPAKVLHLHLAQPDDGTSVEHATPPTRDATHDAPTLPARSTAAANQLSGPRKPTDAAAATRPSRPRMNESSGSGGTAAHRREDTAIKAPARTTTTAGGSGDSMTKARFHDLASVTSPSGALLKGEDVTPAPPVMRRATIRWDDESDGESSPSALAGVSKAAEDPHEGEEEHHVQIVIVKANTEGELAAVRPPPLDARSTYANTPVLPPLVPPPFPHSLESSRSAWLASLSNNSHADPRDNFMADEVLDVNYASGGAVHNSLIADALRIHFLSGHSATLIIANTPQCTALAEDAVSTMVQTVYQQSELMGSDFRNELSICAHALDLDGGLYDLLPTTADPQEKSEVRLGTNPVMGTRIVNTAPVNMWSMDEATFLSRALIQNARHLRADPYTDPNALLHVTVLLRQTRAPRQPEDDLEAHAEMSAFGMHVYLSSLHLLWVGHNFAVAHHLLHDKPAALWPLYRQAFGGGPCCTAVMSFVDCNDDLTYSKSTLEFSQYMRGFVNRPPRSGSVQKFLSSTAQVASEELDRNILSLERMRRDAMALLQEPAAEPCLYAVALCNGLNQQPHVGAYRVVLIPSNAPTPKKQDGGSSSSSSENNIGNGNSGVAHRRRSTVSPQEWVQSTSSSGFNGTEVQIQMPSFLKRRERSVDKGTPLSLAPLPEVSQTQLPAVQPAAHAARTSSPPPSSVRPPDSSTLNTHSRDTRVRSDRLRDQTLSLDPASSTDLQTPQHQQHQSPSISRTSHHNEEPVSSTSSYGEYIKTNVLVVPGELGSHGHAVSSSSSLSPRLPLAIVDPHTLVLTAPTARRSSNNTGEARHFVVDEVREAQYDPRTNSYQLLHNFEDLRGVHRAFAEEEVNVALLCTHCSAAVRPFQQLPLWEVVEAIMASVANTQMQLPSPSQFTVFGSVLKGEMIVRDLAEVGSQAADRPVDGQEALVGASPLFGAILYQTRGVDLFDVAEVQPVLRSMLAYADAEAGADPDVYLVLTAVRKTTCKLTPAEAPDNRPEFTWDAGFSSCTVVVTRNSMDLFTKAVAEVNGAVGLNEAVYPFGLLSEVIGGSCKSVHLLTVETSNTAPALATSMLEAQHMLGRVQNEALRSSRISVYVTACLTASRAIHAVLDNLKEHAVAGVDEAPRDITPEDESTALACAEKLEAFAEQHLEYLHNADVRGFVIYPTRTVEDMQSLFFTSARYSANSSGCLPQLQATYSSAVITSSNQHKTSILSSHPPPPPPQQSQQPPPQQGAATADSATASAKNTTNRGAGAVSVPQSVSAVALGRDSGIVAHTLLLLLHSNSDKNETDKSKKQPQQLRRTCHLSTSPTNEVTVNYGSTESVYAFDGIVSLALADTAARVSPTSNYAALRGSSQLQDAVAGCLAGYNAAMIFQETTHAQAKGVCESVCQHVCRSAVASCPREASFFLSVGYLDEHSAVDLLSTSAIHAAVHNPSVEGRSAPLLGKSPLIGVFLANAEPTPVRTSREMSESLTAAFRGDDAITAAGAPPHFLVISLWQKLYVSAEHDVSLSSMLVILTRGGPKVLQTSLAGVAKGAIAQLLLYALRGPCYTICGCGITDAEPQAATSQNPSDADFEPAMDFYQNNRNAYTGKALRYNSVNDALKSHRRELARVLEKADADRQKAQKAGGVEKLSAQDKKDRVATESAIRQLQRMIADEVELLNERMDALHHAPPFYTTSVIH</sequence>
<dbReference type="PANTHER" id="PTHR35615:SF8">
    <property type="entry name" value="TRANSMEMBRANE PROTEIN"/>
    <property type="match status" value="1"/>
</dbReference>
<dbReference type="PANTHER" id="PTHR35615">
    <property type="entry name" value="PRESENT IN THE OUTER MITOCHONDRIAL MEMBRANE PROTEOME 22-RELATED"/>
    <property type="match status" value="1"/>
</dbReference>
<feature type="compositionally biased region" description="Polar residues" evidence="2">
    <location>
        <begin position="1535"/>
        <end position="1551"/>
    </location>
</feature>
<feature type="region of interest" description="Disordered" evidence="2">
    <location>
        <begin position="247"/>
        <end position="337"/>
    </location>
</feature>
<feature type="region of interest" description="Disordered" evidence="2">
    <location>
        <begin position="811"/>
        <end position="864"/>
    </location>
</feature>
<feature type="compositionally biased region" description="Low complexity" evidence="2">
    <location>
        <begin position="1471"/>
        <end position="1494"/>
    </location>
</feature>
<dbReference type="Proteomes" id="UP000037923">
    <property type="component" value="Unassembled WGS sequence"/>
</dbReference>
<feature type="region of interest" description="Disordered" evidence="2">
    <location>
        <begin position="900"/>
        <end position="986"/>
    </location>
</feature>
<reference evidence="3 4" key="1">
    <citation type="submission" date="2015-07" db="EMBL/GenBank/DDBJ databases">
        <title>High-quality genome of monoxenous trypanosomatid Leptomonas pyrrhocoris.</title>
        <authorList>
            <person name="Flegontov P."/>
            <person name="Butenko A."/>
            <person name="Firsov S."/>
            <person name="Vlcek C."/>
            <person name="Logacheva M.D."/>
            <person name="Field M."/>
            <person name="Filatov D."/>
            <person name="Flegontova O."/>
            <person name="Gerasimov E."/>
            <person name="Jackson A.P."/>
            <person name="Kelly S."/>
            <person name="Opperdoes F."/>
            <person name="O'Reilly A."/>
            <person name="Votypka J."/>
            <person name="Yurchenko V."/>
            <person name="Lukes J."/>
        </authorList>
    </citation>
    <scope>NUCLEOTIDE SEQUENCE [LARGE SCALE GENOMIC DNA]</scope>
    <source>
        <strain evidence="3">H10</strain>
    </source>
</reference>
<feature type="region of interest" description="Disordered" evidence="2">
    <location>
        <begin position="1"/>
        <end position="23"/>
    </location>
</feature>
<feature type="compositionally biased region" description="Polar residues" evidence="2">
    <location>
        <begin position="845"/>
        <end position="864"/>
    </location>
</feature>
<feature type="region of interest" description="Disordered" evidence="2">
    <location>
        <begin position="184"/>
        <end position="231"/>
    </location>
</feature>
<feature type="coiled-coil region" evidence="1">
    <location>
        <begin position="1836"/>
        <end position="1867"/>
    </location>
</feature>
<dbReference type="EMBL" id="LGTL01000018">
    <property type="protein sequence ID" value="KPA76922.1"/>
    <property type="molecule type" value="Genomic_DNA"/>
</dbReference>
<keyword evidence="1" id="KW-0175">Coiled coil</keyword>
<feature type="compositionally biased region" description="Low complexity" evidence="2">
    <location>
        <begin position="820"/>
        <end position="837"/>
    </location>
</feature>
<proteinExistence type="predicted"/>
<keyword evidence="4" id="KW-1185">Reference proteome</keyword>
<comment type="caution">
    <text evidence="3">The sequence shown here is derived from an EMBL/GenBank/DDBJ whole genome shotgun (WGS) entry which is preliminary data.</text>
</comment>
<accession>A0A0N0DT52</accession>
<dbReference type="RefSeq" id="XP_015655361.1">
    <property type="nucleotide sequence ID" value="XM_015805884.1"/>
</dbReference>
<feature type="region of interest" description="Disordered" evidence="2">
    <location>
        <begin position="1445"/>
        <end position="1494"/>
    </location>
</feature>
<feature type="compositionally biased region" description="Polar residues" evidence="2">
    <location>
        <begin position="49"/>
        <end position="69"/>
    </location>
</feature>
<dbReference type="OrthoDB" id="10669464at2759"/>
<feature type="region of interest" description="Disordered" evidence="2">
    <location>
        <begin position="44"/>
        <end position="114"/>
    </location>
</feature>
<protein>
    <submittedName>
        <fullName evidence="3">Uncharacterized protein</fullName>
    </submittedName>
</protein>
<feature type="compositionally biased region" description="Low complexity" evidence="2">
    <location>
        <begin position="80"/>
        <end position="113"/>
    </location>
</feature>
<name>A0A0N0DT52_LEPPY</name>
<evidence type="ECO:0000256" key="1">
    <source>
        <dbReference type="SAM" id="Coils"/>
    </source>
</evidence>
<feature type="compositionally biased region" description="Basic and acidic residues" evidence="2">
    <location>
        <begin position="930"/>
        <end position="943"/>
    </location>
</feature>
<evidence type="ECO:0000256" key="2">
    <source>
        <dbReference type="SAM" id="MobiDB-lite"/>
    </source>
</evidence>
<feature type="region of interest" description="Disordered" evidence="2">
    <location>
        <begin position="374"/>
        <end position="402"/>
    </location>
</feature>
<dbReference type="VEuPathDB" id="TriTrypDB:LpyrH10_18_0290"/>
<dbReference type="OMA" id="IANTPQC"/>
<feature type="compositionally biased region" description="Low complexity" evidence="2">
    <location>
        <begin position="959"/>
        <end position="968"/>
    </location>
</feature>
<feature type="region of interest" description="Disordered" evidence="2">
    <location>
        <begin position="1525"/>
        <end position="1551"/>
    </location>
</feature>
<feature type="compositionally biased region" description="Basic and acidic residues" evidence="2">
    <location>
        <begin position="393"/>
        <end position="402"/>
    </location>
</feature>
<feature type="compositionally biased region" description="Polar residues" evidence="2">
    <location>
        <begin position="944"/>
        <end position="958"/>
    </location>
</feature>
<evidence type="ECO:0000313" key="3">
    <source>
        <dbReference type="EMBL" id="KPA76922.1"/>
    </source>
</evidence>
<dbReference type="GeneID" id="26907588"/>
<evidence type="ECO:0000313" key="4">
    <source>
        <dbReference type="Proteomes" id="UP000037923"/>
    </source>
</evidence>